<evidence type="ECO:0000256" key="4">
    <source>
        <dbReference type="SAM" id="MobiDB-lite"/>
    </source>
</evidence>
<sequence>MRDPVPASPALRRTALLCALAATTGALLPAGPAAAIPPTTPPTVRATAGAEPQLPTPAVHFGPCPDSVPDPEGPDRVECAGLRVPLDHTRPAGPSLEMAVSRVRATGIPAERRGVLLVNPGGPGGSGLPYAVTKRAKLPESVRRAYDVIGFDPRGTGRSAPADCGAMGGLFASPGADPVPVGPAAERGYLRGLRATAADCATGLGARLPHLSTAETARDMDALRAALGERRIGFLGVSYGSYLGAAYAAHFPHRVGQMVLDSVVGPWSWYGFDLRQSRELLRQRADFFDWAARHAERFGLGTDAAAVRRSYAKVRAALAARPENAFGAAEFDRAVYRALGRTERWTPLADGLRAYLRAGSTAGLRPEEPFDSPESRTYEAANRAVKCADGPAPGTGRLLADLRALRERDPLPVLTGMEASVCAYWHHRPARGTPLGSRQAPPVLLVAAAHDPVTPIEGARALRKRLPGSRLVTLHEDYSHGVFASRGNSCVDGTTAAFLVDGTVPAGDVDCRGTGLPEPGAAPGRE</sequence>
<evidence type="ECO:0000313" key="7">
    <source>
        <dbReference type="EMBL" id="NKI42394.1"/>
    </source>
</evidence>
<feature type="signal peptide" evidence="5">
    <location>
        <begin position="1"/>
        <end position="35"/>
    </location>
</feature>
<dbReference type="Proteomes" id="UP000772196">
    <property type="component" value="Unassembled WGS sequence"/>
</dbReference>
<feature type="domain" description="AB hydrolase-1" evidence="6">
    <location>
        <begin position="115"/>
        <end position="473"/>
    </location>
</feature>
<accession>A0ABX1H571</accession>
<dbReference type="InterPro" id="IPR029058">
    <property type="entry name" value="AB_hydrolase_fold"/>
</dbReference>
<dbReference type="InterPro" id="IPR006311">
    <property type="entry name" value="TAT_signal"/>
</dbReference>
<evidence type="ECO:0000256" key="2">
    <source>
        <dbReference type="ARBA" id="ARBA00022729"/>
    </source>
</evidence>
<organism evidence="7 8">
    <name type="scientific">Streptomyces physcomitrii</name>
    <dbReference type="NCBI Taxonomy" id="2724184"/>
    <lineage>
        <taxon>Bacteria</taxon>
        <taxon>Bacillati</taxon>
        <taxon>Actinomycetota</taxon>
        <taxon>Actinomycetes</taxon>
        <taxon>Kitasatosporales</taxon>
        <taxon>Streptomycetaceae</taxon>
        <taxon>Streptomyces</taxon>
    </lineage>
</organism>
<protein>
    <submittedName>
        <fullName evidence="7">Alpha/beta fold hydrolase</fullName>
    </submittedName>
</protein>
<gene>
    <name evidence="7" type="ORF">HFV08_14340</name>
</gene>
<evidence type="ECO:0000256" key="1">
    <source>
        <dbReference type="ARBA" id="ARBA00010088"/>
    </source>
</evidence>
<dbReference type="SUPFAM" id="SSF53474">
    <property type="entry name" value="alpha/beta-Hydrolases"/>
    <property type="match status" value="1"/>
</dbReference>
<evidence type="ECO:0000313" key="8">
    <source>
        <dbReference type="Proteomes" id="UP000772196"/>
    </source>
</evidence>
<keyword evidence="3 7" id="KW-0378">Hydrolase</keyword>
<evidence type="ECO:0000256" key="3">
    <source>
        <dbReference type="ARBA" id="ARBA00022801"/>
    </source>
</evidence>
<evidence type="ECO:0000256" key="5">
    <source>
        <dbReference type="SAM" id="SignalP"/>
    </source>
</evidence>
<comment type="similarity">
    <text evidence="1">Belongs to the peptidase S33 family.</text>
</comment>
<dbReference type="Gene3D" id="3.40.50.1820">
    <property type="entry name" value="alpha/beta hydrolase"/>
    <property type="match status" value="1"/>
</dbReference>
<dbReference type="InterPro" id="IPR000073">
    <property type="entry name" value="AB_hydrolase_1"/>
</dbReference>
<dbReference type="GO" id="GO:0016787">
    <property type="term" value="F:hydrolase activity"/>
    <property type="evidence" value="ECO:0007669"/>
    <property type="project" value="UniProtKB-KW"/>
</dbReference>
<evidence type="ECO:0000259" key="6">
    <source>
        <dbReference type="Pfam" id="PF00561"/>
    </source>
</evidence>
<reference evidence="7 8" key="1">
    <citation type="submission" date="2020-04" db="EMBL/GenBank/DDBJ databases">
        <title>Phylogenetic Diversity and Antibacterial Activity against Ralstonia solanacearum of Endophytic Actinomycete Isolated from Moss.</title>
        <authorList>
            <person name="Zhuang X."/>
        </authorList>
    </citation>
    <scope>NUCLEOTIDE SEQUENCE [LARGE SCALE GENOMIC DNA]</scope>
    <source>
        <strain evidence="7 8">LD120</strain>
    </source>
</reference>
<feature type="chain" id="PRO_5047386462" evidence="5">
    <location>
        <begin position="36"/>
        <end position="526"/>
    </location>
</feature>
<dbReference type="PANTHER" id="PTHR43248:SF29">
    <property type="entry name" value="TRIPEPTIDYL AMINOPEPTIDASE"/>
    <property type="match status" value="1"/>
</dbReference>
<comment type="caution">
    <text evidence="7">The sequence shown here is derived from an EMBL/GenBank/DDBJ whole genome shotgun (WGS) entry which is preliminary data.</text>
</comment>
<dbReference type="PROSITE" id="PS51318">
    <property type="entry name" value="TAT"/>
    <property type="match status" value="1"/>
</dbReference>
<dbReference type="EMBL" id="JAAWWP010000007">
    <property type="protein sequence ID" value="NKI42394.1"/>
    <property type="molecule type" value="Genomic_DNA"/>
</dbReference>
<keyword evidence="8" id="KW-1185">Reference proteome</keyword>
<proteinExistence type="inferred from homology"/>
<dbReference type="InterPro" id="IPR051601">
    <property type="entry name" value="Serine_prot/Carboxylest_S33"/>
</dbReference>
<dbReference type="Pfam" id="PF00561">
    <property type="entry name" value="Abhydrolase_1"/>
    <property type="match status" value="1"/>
</dbReference>
<feature type="region of interest" description="Disordered" evidence="4">
    <location>
        <begin position="29"/>
        <end position="59"/>
    </location>
</feature>
<keyword evidence="2 5" id="KW-0732">Signal</keyword>
<dbReference type="PANTHER" id="PTHR43248">
    <property type="entry name" value="2-SUCCINYL-6-HYDROXY-2,4-CYCLOHEXADIENE-1-CARBOXYLATE SYNTHASE"/>
    <property type="match status" value="1"/>
</dbReference>
<feature type="compositionally biased region" description="Low complexity" evidence="4">
    <location>
        <begin position="29"/>
        <end position="50"/>
    </location>
</feature>
<name>A0ABX1H571_9ACTN</name>